<dbReference type="Gene3D" id="3.30.1490.480">
    <property type="entry name" value="Endolytic murein transglycosylase"/>
    <property type="match status" value="1"/>
</dbReference>
<keyword evidence="5 7" id="KW-0456">Lyase</keyword>
<sequence length="400" mass="44928">MLSNKLKTISGYFIAIVLVLVTLLVGFRIGYGFILDQDAKASAIASASRQAELEGNNPEESKSESTDENSKNQKKVKTPVHVTKDTPGAVEIYINYGDGSRDVAKQLVDKGIIDDALPFVLVGKINGFDGKFQKGTHFVLKGMNYNEIMYNLSLPAESSWVTFPEGTAYVDMKKILRENGINFDEKKMDKLVNSPEIFTQYSFISAIPTDRPERVYALEGYLFPDTYQFDLNATEEDMINTMLRNTERKLSKDITERASSLGFSLDKLLTLASIIEAESGNLYDQYKISRVFHNRLYYDWNLESDATINYLLKLEGKETVWAANKEQLQIDNPYNTYKHEGLPPGPISNPGLNAIKAALYPDTDEQSIMFFVADGEGGTVFASTQAEHQANIEKYKGNWK</sequence>
<evidence type="ECO:0000256" key="7">
    <source>
        <dbReference type="HAMAP-Rule" id="MF_02065"/>
    </source>
</evidence>
<dbReference type="Gene3D" id="3.30.160.60">
    <property type="entry name" value="Classic Zinc Finger"/>
    <property type="match status" value="1"/>
</dbReference>
<reference evidence="10" key="1">
    <citation type="submission" date="2018-02" db="EMBL/GenBank/DDBJ databases">
        <authorList>
            <person name="Holder M.E."/>
            <person name="Ajami N.J."/>
            <person name="Petrosino J.F."/>
        </authorList>
    </citation>
    <scope>NUCLEOTIDE SEQUENCE [LARGE SCALE GENOMIC DNA]</scope>
    <source>
        <strain evidence="10">CCUG 47711</strain>
    </source>
</reference>
<keyword evidence="4 7" id="KW-0472">Membrane</keyword>
<dbReference type="NCBIfam" id="TIGR00247">
    <property type="entry name" value="endolytic transglycosylase MltG"/>
    <property type="match status" value="1"/>
</dbReference>
<comment type="subcellular location">
    <subcellularLocation>
        <location evidence="7">Cell membrane</location>
        <topology evidence="7">Single-pass membrane protein</topology>
    </subcellularLocation>
</comment>
<evidence type="ECO:0000256" key="4">
    <source>
        <dbReference type="ARBA" id="ARBA00023136"/>
    </source>
</evidence>
<dbReference type="PANTHER" id="PTHR30518:SF2">
    <property type="entry name" value="ENDOLYTIC MUREIN TRANSGLYCOSYLASE"/>
    <property type="match status" value="1"/>
</dbReference>
<keyword evidence="10" id="KW-1185">Reference proteome</keyword>
<evidence type="ECO:0000313" key="9">
    <source>
        <dbReference type="EMBL" id="AVM42674.1"/>
    </source>
</evidence>
<keyword evidence="1 7" id="KW-1003">Cell membrane</keyword>
<dbReference type="EMBL" id="CP027226">
    <property type="protein sequence ID" value="AVM42674.1"/>
    <property type="molecule type" value="Genomic_DNA"/>
</dbReference>
<dbReference type="KEGG" id="fsa:C5Q98_05360"/>
<evidence type="ECO:0000256" key="6">
    <source>
        <dbReference type="ARBA" id="ARBA00023316"/>
    </source>
</evidence>
<dbReference type="Pfam" id="PF02618">
    <property type="entry name" value="YceG"/>
    <property type="match status" value="1"/>
</dbReference>
<feature type="transmembrane region" description="Helical" evidence="7">
    <location>
        <begin position="12"/>
        <end position="34"/>
    </location>
</feature>
<keyword evidence="6 7" id="KW-0961">Cell wall biogenesis/degradation</keyword>
<evidence type="ECO:0000256" key="5">
    <source>
        <dbReference type="ARBA" id="ARBA00023239"/>
    </source>
</evidence>
<dbReference type="AlphaFoldDB" id="A0A2S0KNU1"/>
<dbReference type="HAMAP" id="MF_02065">
    <property type="entry name" value="MltG"/>
    <property type="match status" value="1"/>
</dbReference>
<feature type="site" description="Important for catalytic activity" evidence="7">
    <location>
        <position position="278"/>
    </location>
</feature>
<dbReference type="OrthoDB" id="9814591at2"/>
<dbReference type="PANTHER" id="PTHR30518">
    <property type="entry name" value="ENDOLYTIC MUREIN TRANSGLYCOSYLASE"/>
    <property type="match status" value="1"/>
</dbReference>
<accession>A0A2S0KNU1</accession>
<comment type="similarity">
    <text evidence="7">Belongs to the transglycosylase MltG family.</text>
</comment>
<evidence type="ECO:0000313" key="10">
    <source>
        <dbReference type="Proteomes" id="UP000237947"/>
    </source>
</evidence>
<evidence type="ECO:0000256" key="1">
    <source>
        <dbReference type="ARBA" id="ARBA00022475"/>
    </source>
</evidence>
<dbReference type="GO" id="GO:0008932">
    <property type="term" value="F:lytic endotransglycosylase activity"/>
    <property type="evidence" value="ECO:0007669"/>
    <property type="project" value="UniProtKB-UniRule"/>
</dbReference>
<dbReference type="EC" id="4.2.2.29" evidence="7"/>
<keyword evidence="3 7" id="KW-1133">Transmembrane helix</keyword>
<dbReference type="GO" id="GO:0005886">
    <property type="term" value="C:plasma membrane"/>
    <property type="evidence" value="ECO:0007669"/>
    <property type="project" value="UniProtKB-SubCell"/>
</dbReference>
<comment type="catalytic activity">
    <reaction evidence="7">
        <text>a peptidoglycan chain = a peptidoglycan chain with N-acetyl-1,6-anhydromuramyl-[peptide] at the reducing end + a peptidoglycan chain with N-acetylglucosamine at the non-reducing end.</text>
        <dbReference type="EC" id="4.2.2.29"/>
    </reaction>
</comment>
<feature type="compositionally biased region" description="Basic and acidic residues" evidence="8">
    <location>
        <begin position="59"/>
        <end position="71"/>
    </location>
</feature>
<evidence type="ECO:0000256" key="2">
    <source>
        <dbReference type="ARBA" id="ARBA00022692"/>
    </source>
</evidence>
<evidence type="ECO:0000256" key="8">
    <source>
        <dbReference type="SAM" id="MobiDB-lite"/>
    </source>
</evidence>
<keyword evidence="2 7" id="KW-0812">Transmembrane</keyword>
<dbReference type="RefSeq" id="WP_106012627.1">
    <property type="nucleotide sequence ID" value="NZ_CP027226.1"/>
</dbReference>
<name>A0A2S0KNU1_9FIRM</name>
<evidence type="ECO:0000256" key="3">
    <source>
        <dbReference type="ARBA" id="ARBA00022989"/>
    </source>
</evidence>
<dbReference type="GO" id="GO:0071555">
    <property type="term" value="P:cell wall organization"/>
    <property type="evidence" value="ECO:0007669"/>
    <property type="project" value="UniProtKB-KW"/>
</dbReference>
<comment type="function">
    <text evidence="7">Functions as a peptidoglycan terminase that cleaves nascent peptidoglycan strands endolytically to terminate their elongation.</text>
</comment>
<protein>
    <recommendedName>
        <fullName evidence="7">Endolytic murein transglycosylase</fullName>
        <ecNumber evidence="7">4.2.2.29</ecNumber>
    </recommendedName>
    <alternativeName>
        <fullName evidence="7">Peptidoglycan lytic transglycosylase</fullName>
    </alternativeName>
    <alternativeName>
        <fullName evidence="7">Peptidoglycan polymerization terminase</fullName>
    </alternativeName>
</protein>
<organism evidence="9 10">
    <name type="scientific">Fastidiosipila sanguinis</name>
    <dbReference type="NCBI Taxonomy" id="236753"/>
    <lineage>
        <taxon>Bacteria</taxon>
        <taxon>Bacillati</taxon>
        <taxon>Bacillota</taxon>
        <taxon>Clostridia</taxon>
        <taxon>Eubacteriales</taxon>
        <taxon>Oscillospiraceae</taxon>
        <taxon>Fastidiosipila</taxon>
    </lineage>
</organism>
<dbReference type="Proteomes" id="UP000237947">
    <property type="component" value="Chromosome"/>
</dbReference>
<dbReference type="GO" id="GO:0009252">
    <property type="term" value="P:peptidoglycan biosynthetic process"/>
    <property type="evidence" value="ECO:0007669"/>
    <property type="project" value="UniProtKB-UniRule"/>
</dbReference>
<feature type="region of interest" description="Disordered" evidence="8">
    <location>
        <begin position="50"/>
        <end position="78"/>
    </location>
</feature>
<proteinExistence type="inferred from homology"/>
<gene>
    <name evidence="7 9" type="primary">mltG</name>
    <name evidence="9" type="ORF">C5Q98_05360</name>
</gene>
<dbReference type="InterPro" id="IPR003770">
    <property type="entry name" value="MLTG-like"/>
</dbReference>